<evidence type="ECO:0000256" key="1">
    <source>
        <dbReference type="ARBA" id="ARBA00004556"/>
    </source>
</evidence>
<dbReference type="InterPro" id="IPR013083">
    <property type="entry name" value="Znf_RING/FYVE/PHD"/>
</dbReference>
<dbReference type="Pfam" id="PF02318">
    <property type="entry name" value="FYVE_2"/>
    <property type="match status" value="1"/>
</dbReference>
<reference evidence="5" key="1">
    <citation type="submission" date="2012-07" db="EMBL/GenBank/DDBJ databases">
        <title>Genome of the Chinese tree shrew, a rising model animal genetically related to primates.</title>
        <authorList>
            <person name="Zhang G."/>
            <person name="Fan Y."/>
            <person name="Yao Y."/>
            <person name="Huang Z."/>
        </authorList>
    </citation>
    <scope>NUCLEOTIDE SEQUENCE [LARGE SCALE GENOMIC DNA]</scope>
</reference>
<sequence>MGRKLDLSGLTDDETEHVLQVVQRDFNLRKKEEERLSEMKQKLDEEGSKCSILSKHQKFVEHCCMRCCAPFTFLVNTKRRCGDCKFNVCKSCCSYQKHEKVWVCCVCQQARNRRSLTWSHPAGLIPLPAAETLLQSLEQLTAVRSPSVERIMVVFVSLRGTLCLQAVCTVYTGTSRVDTAMYSDTGVVRALALYHRRYLVIKAPPGPVNSAVSNFTTSCHN</sequence>
<dbReference type="PANTHER" id="PTHR14555">
    <property type="entry name" value="MYELIN-ASSOCIATED OLIGODENDROCYTIC BASIC PROTEIN MOBP -RELATED"/>
    <property type="match status" value="1"/>
</dbReference>
<dbReference type="GO" id="GO:0048471">
    <property type="term" value="C:perinuclear region of cytoplasm"/>
    <property type="evidence" value="ECO:0007669"/>
    <property type="project" value="UniProtKB-SubCell"/>
</dbReference>
<dbReference type="GO" id="GO:0003779">
    <property type="term" value="F:actin binding"/>
    <property type="evidence" value="ECO:0007669"/>
    <property type="project" value="TreeGrafter"/>
</dbReference>
<dbReference type="GO" id="GO:0031267">
    <property type="term" value="F:small GTPase binding"/>
    <property type="evidence" value="ECO:0007669"/>
    <property type="project" value="InterPro"/>
</dbReference>
<dbReference type="InterPro" id="IPR051745">
    <property type="entry name" value="Intracell_Transport_Effector"/>
</dbReference>
<dbReference type="InterPro" id="IPR011011">
    <property type="entry name" value="Znf_FYVE_PHD"/>
</dbReference>
<dbReference type="InParanoid" id="L9KA91"/>
<keyword evidence="5" id="KW-1185">Reference proteome</keyword>
<dbReference type="Proteomes" id="UP000011518">
    <property type="component" value="Unassembled WGS sequence"/>
</dbReference>
<dbReference type="AlphaFoldDB" id="L9KA91"/>
<dbReference type="Gene3D" id="3.30.40.10">
    <property type="entry name" value="Zinc/RING finger domain, C3HC4 (zinc finger)"/>
    <property type="match status" value="1"/>
</dbReference>
<dbReference type="EMBL" id="KB320904">
    <property type="protein sequence ID" value="ELW58337.1"/>
    <property type="molecule type" value="Genomic_DNA"/>
</dbReference>
<name>L9KA91_TUPCH</name>
<dbReference type="CDD" id="cd15753">
    <property type="entry name" value="FYVE_SlaC2-c"/>
    <property type="match status" value="1"/>
</dbReference>
<gene>
    <name evidence="4" type="ORF">TREES_T100007829</name>
</gene>
<evidence type="ECO:0000313" key="4">
    <source>
        <dbReference type="EMBL" id="ELW58337.1"/>
    </source>
</evidence>
<evidence type="ECO:0000313" key="5">
    <source>
        <dbReference type="Proteomes" id="UP000011518"/>
    </source>
</evidence>
<proteinExistence type="predicted"/>
<accession>L9KA91</accession>
<dbReference type="PANTHER" id="PTHR14555:SF6">
    <property type="entry name" value="RAB EFFECTOR MYRIP"/>
    <property type="match status" value="1"/>
</dbReference>
<evidence type="ECO:0000256" key="2">
    <source>
        <dbReference type="ARBA" id="ARBA00022490"/>
    </source>
</evidence>
<dbReference type="GO" id="GO:0030864">
    <property type="term" value="C:cortical actin cytoskeleton"/>
    <property type="evidence" value="ECO:0007669"/>
    <property type="project" value="TreeGrafter"/>
</dbReference>
<organism evidence="4 5">
    <name type="scientific">Tupaia chinensis</name>
    <name type="common">Chinese tree shrew</name>
    <name type="synonym">Tupaia belangeri chinensis</name>
    <dbReference type="NCBI Taxonomy" id="246437"/>
    <lineage>
        <taxon>Eukaryota</taxon>
        <taxon>Metazoa</taxon>
        <taxon>Chordata</taxon>
        <taxon>Craniata</taxon>
        <taxon>Vertebrata</taxon>
        <taxon>Euteleostomi</taxon>
        <taxon>Mammalia</taxon>
        <taxon>Eutheria</taxon>
        <taxon>Euarchontoglires</taxon>
        <taxon>Scandentia</taxon>
        <taxon>Tupaiidae</taxon>
        <taxon>Tupaia</taxon>
    </lineage>
</organism>
<dbReference type="SUPFAM" id="SSF57903">
    <property type="entry name" value="FYVE/PHD zinc finger"/>
    <property type="match status" value="1"/>
</dbReference>
<dbReference type="GO" id="GO:0006886">
    <property type="term" value="P:intracellular protein transport"/>
    <property type="evidence" value="ECO:0007669"/>
    <property type="project" value="InterPro"/>
</dbReference>
<dbReference type="FunFam" id="3.30.40.10:FF:000018">
    <property type="entry name" value="Synaptotagmin-like 5, isoform CRA_a"/>
    <property type="match status" value="1"/>
</dbReference>
<dbReference type="GO" id="GO:0017022">
    <property type="term" value="F:myosin binding"/>
    <property type="evidence" value="ECO:0007669"/>
    <property type="project" value="TreeGrafter"/>
</dbReference>
<dbReference type="InterPro" id="IPR010911">
    <property type="entry name" value="Rab_BD"/>
</dbReference>
<feature type="domain" description="RabBD" evidence="3">
    <location>
        <begin position="4"/>
        <end position="122"/>
    </location>
</feature>
<comment type="subcellular location">
    <subcellularLocation>
        <location evidence="1">Cytoplasm</location>
        <location evidence="1">Perinuclear region</location>
    </subcellularLocation>
</comment>
<protein>
    <submittedName>
        <fullName evidence="4">Rab effector MyRIP</fullName>
    </submittedName>
</protein>
<evidence type="ECO:0000259" key="3">
    <source>
        <dbReference type="PROSITE" id="PS50916"/>
    </source>
</evidence>
<dbReference type="InterPro" id="IPR041282">
    <property type="entry name" value="FYVE_2"/>
</dbReference>
<keyword evidence="2" id="KW-0963">Cytoplasm</keyword>
<dbReference type="eggNOG" id="ENOG502QPUS">
    <property type="taxonomic scope" value="Eukaryota"/>
</dbReference>
<dbReference type="STRING" id="246437.L9KA91"/>
<dbReference type="PROSITE" id="PS50916">
    <property type="entry name" value="RABBD"/>
    <property type="match status" value="1"/>
</dbReference>
<reference evidence="5" key="2">
    <citation type="journal article" date="2013" name="Nat. Commun.">
        <title>Genome of the Chinese tree shrew.</title>
        <authorList>
            <person name="Fan Y."/>
            <person name="Huang Z.Y."/>
            <person name="Cao C.C."/>
            <person name="Chen C.S."/>
            <person name="Chen Y.X."/>
            <person name="Fan D.D."/>
            <person name="He J."/>
            <person name="Hou H.L."/>
            <person name="Hu L."/>
            <person name="Hu X.T."/>
            <person name="Jiang X.T."/>
            <person name="Lai R."/>
            <person name="Lang Y.S."/>
            <person name="Liang B."/>
            <person name="Liao S.G."/>
            <person name="Mu D."/>
            <person name="Ma Y.Y."/>
            <person name="Niu Y.Y."/>
            <person name="Sun X.Q."/>
            <person name="Xia J.Q."/>
            <person name="Xiao J."/>
            <person name="Xiong Z.Q."/>
            <person name="Xu L."/>
            <person name="Yang L."/>
            <person name="Zhang Y."/>
            <person name="Zhao W."/>
            <person name="Zhao X.D."/>
            <person name="Zheng Y.T."/>
            <person name="Zhou J.M."/>
            <person name="Zhu Y.B."/>
            <person name="Zhang G.J."/>
            <person name="Wang J."/>
            <person name="Yao Y.G."/>
        </authorList>
    </citation>
    <scope>NUCLEOTIDE SEQUENCE [LARGE SCALE GENOMIC DNA]</scope>
</reference>